<protein>
    <recommendedName>
        <fullName evidence="2">Luciferase-like monooxygenase</fullName>
    </recommendedName>
</protein>
<keyword evidence="7" id="KW-1185">Reference proteome</keyword>
<comment type="similarity">
    <text evidence="1">To bacterial alkanal monooxygenase alpha and beta chains.</text>
</comment>
<dbReference type="FunFam" id="3.20.20.30:FF:000002">
    <property type="entry name" value="LLM class flavin-dependent oxidoreductase"/>
    <property type="match status" value="1"/>
</dbReference>
<feature type="domain" description="Luciferase-like" evidence="3">
    <location>
        <begin position="46"/>
        <end position="338"/>
    </location>
</feature>
<dbReference type="InterPro" id="IPR019949">
    <property type="entry name" value="CmoO-like"/>
</dbReference>
<dbReference type="GO" id="GO:0016705">
    <property type="term" value="F:oxidoreductase activity, acting on paired donors, with incorporation or reduction of molecular oxygen"/>
    <property type="evidence" value="ECO:0007669"/>
    <property type="project" value="InterPro"/>
</dbReference>
<gene>
    <name evidence="4" type="ORF">C7400_13062</name>
    <name evidence="5" type="ORF">SAMN05216550_11762</name>
</gene>
<dbReference type="InterPro" id="IPR050766">
    <property type="entry name" value="Bact_Lucif_Oxidored"/>
</dbReference>
<evidence type="ECO:0000256" key="2">
    <source>
        <dbReference type="ARBA" id="ARBA00074555"/>
    </source>
</evidence>
<sequence>MEPTPPAWVPGGRQQVPERFGTMAAPCAGLAAAPHEFRSATIPMIPFSVLDLSPVPAGSNAGAALRNTLDLAQHAERWGYHRYWLAEHHNMTGIASAATSVVIGYVAGGTQTIRVGSGGIMLPNHAPLLIAEQFGTLEALYPGRIDLGLGRAPGTDQTTARALRRDLQASAEAFPDDVAELQRLFGEPVEGQRVRAVPGAGLHVPLYILGSSLFGAQLAAAMGLPFAFASHFAPDHLLTALRLYRSQFRPSATLAKPHAMVGVNVIGAESNDEARLLFTSLQQQFVNLRRGTPGQLPPPVEQIAANDYELAGVAHSLACSVIGDRETVRAGLASVIEQTQADELIVTAQIYDHAKRLRSFEITAEVRAEMAAG</sequence>
<dbReference type="EMBL" id="FNZM01000017">
    <property type="protein sequence ID" value="SEK08941.1"/>
    <property type="molecule type" value="Genomic_DNA"/>
</dbReference>
<dbReference type="GO" id="GO:0005829">
    <property type="term" value="C:cytosol"/>
    <property type="evidence" value="ECO:0007669"/>
    <property type="project" value="TreeGrafter"/>
</dbReference>
<organism evidence="5 6">
    <name type="scientific">Paraburkholderia tropica</name>
    <dbReference type="NCBI Taxonomy" id="92647"/>
    <lineage>
        <taxon>Bacteria</taxon>
        <taxon>Pseudomonadati</taxon>
        <taxon>Pseudomonadota</taxon>
        <taxon>Betaproteobacteria</taxon>
        <taxon>Burkholderiales</taxon>
        <taxon>Burkholderiaceae</taxon>
        <taxon>Paraburkholderia</taxon>
    </lineage>
</organism>
<dbReference type="InterPro" id="IPR011251">
    <property type="entry name" value="Luciferase-like_dom"/>
</dbReference>
<reference evidence="4 7" key="2">
    <citation type="submission" date="2018-05" db="EMBL/GenBank/DDBJ databases">
        <title>Genomic Encyclopedia of Type Strains, Phase IV (KMG-V): Genome sequencing to study the core and pangenomes of soil and plant-associated prokaryotes.</title>
        <authorList>
            <person name="Whitman W."/>
        </authorList>
    </citation>
    <scope>NUCLEOTIDE SEQUENCE [LARGE SCALE GENOMIC DNA]</scope>
    <source>
        <strain evidence="4 7">SIr-6563</strain>
    </source>
</reference>
<proteinExistence type="predicted"/>
<accession>A0AAQ1JWR6</accession>
<dbReference type="PANTHER" id="PTHR30137">
    <property type="entry name" value="LUCIFERASE-LIKE MONOOXYGENASE"/>
    <property type="match status" value="1"/>
</dbReference>
<evidence type="ECO:0000313" key="7">
    <source>
        <dbReference type="Proteomes" id="UP000247515"/>
    </source>
</evidence>
<dbReference type="CDD" id="cd00347">
    <property type="entry name" value="Flavin_utilizing_monoxygenases"/>
    <property type="match status" value="1"/>
</dbReference>
<reference evidence="5 6" key="1">
    <citation type="submission" date="2016-10" db="EMBL/GenBank/DDBJ databases">
        <authorList>
            <person name="Varghese N."/>
            <person name="Submissions S."/>
        </authorList>
    </citation>
    <scope>NUCLEOTIDE SEQUENCE [LARGE SCALE GENOMIC DNA]</scope>
    <source>
        <strain evidence="5 6">LMG 22274</strain>
    </source>
</reference>
<dbReference type="Proteomes" id="UP000247515">
    <property type="component" value="Unassembled WGS sequence"/>
</dbReference>
<name>A0AAQ1JWR6_9BURK</name>
<dbReference type="AlphaFoldDB" id="A0AAQ1JWR6"/>
<dbReference type="Pfam" id="PF00296">
    <property type="entry name" value="Bac_luciferase"/>
    <property type="match status" value="1"/>
</dbReference>
<evidence type="ECO:0000313" key="4">
    <source>
        <dbReference type="EMBL" id="PXX07498.1"/>
    </source>
</evidence>
<comment type="caution">
    <text evidence="5">The sequence shown here is derived from an EMBL/GenBank/DDBJ whole genome shotgun (WGS) entry which is preliminary data.</text>
</comment>
<evidence type="ECO:0000259" key="3">
    <source>
        <dbReference type="Pfam" id="PF00296"/>
    </source>
</evidence>
<dbReference type="InterPro" id="IPR036661">
    <property type="entry name" value="Luciferase-like_sf"/>
</dbReference>
<evidence type="ECO:0000256" key="1">
    <source>
        <dbReference type="ARBA" id="ARBA00007789"/>
    </source>
</evidence>
<dbReference type="PANTHER" id="PTHR30137:SF6">
    <property type="entry name" value="LUCIFERASE-LIKE MONOOXYGENASE"/>
    <property type="match status" value="1"/>
</dbReference>
<dbReference type="SUPFAM" id="SSF51679">
    <property type="entry name" value="Bacterial luciferase-like"/>
    <property type="match status" value="1"/>
</dbReference>
<dbReference type="Proteomes" id="UP000183529">
    <property type="component" value="Unassembled WGS sequence"/>
</dbReference>
<evidence type="ECO:0000313" key="6">
    <source>
        <dbReference type="Proteomes" id="UP000183529"/>
    </source>
</evidence>
<evidence type="ECO:0000313" key="5">
    <source>
        <dbReference type="EMBL" id="SEK08941.1"/>
    </source>
</evidence>
<dbReference type="EMBL" id="QJJV01000030">
    <property type="protein sequence ID" value="PXX07498.1"/>
    <property type="molecule type" value="Genomic_DNA"/>
</dbReference>
<dbReference type="NCBIfam" id="TIGR03558">
    <property type="entry name" value="oxido_grp_1"/>
    <property type="match status" value="1"/>
</dbReference>
<dbReference type="Gene3D" id="3.20.20.30">
    <property type="entry name" value="Luciferase-like domain"/>
    <property type="match status" value="1"/>
</dbReference>